<feature type="region of interest" description="Disordered" evidence="1">
    <location>
        <begin position="42"/>
        <end position="75"/>
    </location>
</feature>
<name>A0A061SGB0_9CHLO</name>
<feature type="non-terminal residue" evidence="2">
    <location>
        <position position="75"/>
    </location>
</feature>
<dbReference type="EMBL" id="GBEZ01000734">
    <property type="protein sequence ID" value="JAC84172.1"/>
    <property type="molecule type" value="Transcribed_RNA"/>
</dbReference>
<evidence type="ECO:0000256" key="1">
    <source>
        <dbReference type="SAM" id="MobiDB-lite"/>
    </source>
</evidence>
<proteinExistence type="predicted"/>
<gene>
    <name evidence="2" type="ORF">TSPGSL018_1620</name>
</gene>
<feature type="non-terminal residue" evidence="2">
    <location>
        <position position="1"/>
    </location>
</feature>
<accession>A0A061SGB0</accession>
<dbReference type="AlphaFoldDB" id="A0A061SGB0"/>
<evidence type="ECO:0000313" key="2">
    <source>
        <dbReference type="EMBL" id="JAC84172.1"/>
    </source>
</evidence>
<feature type="compositionally biased region" description="Basic and acidic residues" evidence="1">
    <location>
        <begin position="46"/>
        <end position="62"/>
    </location>
</feature>
<sequence>QNDRVDLRRLTSRPGGGRTEGNLDRFRRGKFLNAFFGPDPFGLRPCRAERGSGDRPGRDPHVRARPRNKFSRDYG</sequence>
<protein>
    <submittedName>
        <fullName evidence="2">Uncharacterized protein</fullName>
    </submittedName>
</protein>
<reference evidence="2" key="1">
    <citation type="submission" date="2014-05" db="EMBL/GenBank/DDBJ databases">
        <title>The transcriptome of the halophilic microalga Tetraselmis sp. GSL018 isolated from the Great Salt Lake, Utah.</title>
        <authorList>
            <person name="Jinkerson R.E."/>
            <person name="D'Adamo S."/>
            <person name="Posewitz M.C."/>
        </authorList>
    </citation>
    <scope>NUCLEOTIDE SEQUENCE</scope>
    <source>
        <strain evidence="2">GSL018</strain>
    </source>
</reference>
<organism evidence="2">
    <name type="scientific">Tetraselmis sp. GSL018</name>
    <dbReference type="NCBI Taxonomy" id="582737"/>
    <lineage>
        <taxon>Eukaryota</taxon>
        <taxon>Viridiplantae</taxon>
        <taxon>Chlorophyta</taxon>
        <taxon>core chlorophytes</taxon>
        <taxon>Chlorodendrophyceae</taxon>
        <taxon>Chlorodendrales</taxon>
        <taxon>Chlorodendraceae</taxon>
        <taxon>Tetraselmis</taxon>
    </lineage>
</organism>
<feature type="region of interest" description="Disordered" evidence="1">
    <location>
        <begin position="1"/>
        <end position="24"/>
    </location>
</feature>